<dbReference type="RefSeq" id="WP_066239964.1">
    <property type="nucleotide sequence ID" value="NZ_LSGP01000013.1"/>
</dbReference>
<dbReference type="Gene3D" id="1.10.150.130">
    <property type="match status" value="1"/>
</dbReference>
<dbReference type="Pfam" id="PF00589">
    <property type="entry name" value="Phage_integrase"/>
    <property type="match status" value="1"/>
</dbReference>
<dbReference type="NCBIfam" id="TIGR02224">
    <property type="entry name" value="recomb_XerC"/>
    <property type="match status" value="1"/>
</dbReference>
<dbReference type="GO" id="GO:0005737">
    <property type="term" value="C:cytoplasm"/>
    <property type="evidence" value="ECO:0007669"/>
    <property type="project" value="UniProtKB-SubCell"/>
</dbReference>
<dbReference type="HAMAP" id="MF_01807">
    <property type="entry name" value="Recomb_XerD"/>
    <property type="match status" value="1"/>
</dbReference>
<evidence type="ECO:0000259" key="13">
    <source>
        <dbReference type="PROSITE" id="PS51898"/>
    </source>
</evidence>
<dbReference type="GO" id="GO:0003677">
    <property type="term" value="F:DNA binding"/>
    <property type="evidence" value="ECO:0007669"/>
    <property type="project" value="UniProtKB-UniRule"/>
</dbReference>
<evidence type="ECO:0000256" key="6">
    <source>
        <dbReference type="ARBA" id="ARBA00022618"/>
    </source>
</evidence>
<keyword evidence="9 12" id="KW-0238">DNA-binding</keyword>
<proteinExistence type="inferred from homology"/>
<evidence type="ECO:0000256" key="3">
    <source>
        <dbReference type="ARBA" id="ARBA00010450"/>
    </source>
</evidence>
<dbReference type="InterPro" id="IPR044068">
    <property type="entry name" value="CB"/>
</dbReference>
<dbReference type="EMBL" id="LSGP01000013">
    <property type="protein sequence ID" value="KYZ77500.1"/>
    <property type="molecule type" value="Genomic_DNA"/>
</dbReference>
<feature type="active site" evidence="12">
    <location>
        <position position="244"/>
    </location>
</feature>
<dbReference type="PROSITE" id="PS51898">
    <property type="entry name" value="TYR_RECOMBINASE"/>
    <property type="match status" value="1"/>
</dbReference>
<evidence type="ECO:0000256" key="5">
    <source>
        <dbReference type="ARBA" id="ARBA00022490"/>
    </source>
</evidence>
<dbReference type="CDD" id="cd00798">
    <property type="entry name" value="INT_XerDC_C"/>
    <property type="match status" value="1"/>
</dbReference>
<keyword evidence="7 12" id="KW-0159">Chromosome partition</keyword>
<dbReference type="NCBIfam" id="NF040815">
    <property type="entry name" value="recomb_XerA_Arch"/>
    <property type="match status" value="1"/>
</dbReference>
<feature type="domain" description="Core-binding (CB)" evidence="14">
    <location>
        <begin position="1"/>
        <end position="85"/>
    </location>
</feature>
<dbReference type="GO" id="GO:0051301">
    <property type="term" value="P:cell division"/>
    <property type="evidence" value="ECO:0007669"/>
    <property type="project" value="UniProtKB-UniRule"/>
</dbReference>
<dbReference type="GO" id="GO:0009037">
    <property type="term" value="F:tyrosine-based site-specific recombinase activity"/>
    <property type="evidence" value="ECO:0007669"/>
    <property type="project" value="UniProtKB-UniRule"/>
</dbReference>
<dbReference type="OrthoDB" id="9803188at2"/>
<dbReference type="Proteomes" id="UP000076268">
    <property type="component" value="Unassembled WGS sequence"/>
</dbReference>
<evidence type="ECO:0000313" key="15">
    <source>
        <dbReference type="EMBL" id="KYZ77500.1"/>
    </source>
</evidence>
<keyword evidence="16" id="KW-1185">Reference proteome</keyword>
<evidence type="ECO:0000256" key="8">
    <source>
        <dbReference type="ARBA" id="ARBA00022908"/>
    </source>
</evidence>
<evidence type="ECO:0000256" key="7">
    <source>
        <dbReference type="ARBA" id="ARBA00022829"/>
    </source>
</evidence>
<dbReference type="InterPro" id="IPR011931">
    <property type="entry name" value="Recomb_XerC"/>
</dbReference>
<evidence type="ECO:0000256" key="12">
    <source>
        <dbReference type="HAMAP-Rule" id="MF_01807"/>
    </source>
</evidence>
<dbReference type="InterPro" id="IPR004107">
    <property type="entry name" value="Integrase_SAM-like_N"/>
</dbReference>
<keyword evidence="8 12" id="KW-0229">DNA integration</keyword>
<dbReference type="InterPro" id="IPR002104">
    <property type="entry name" value="Integrase_catalytic"/>
</dbReference>
<feature type="active site" evidence="12">
    <location>
        <position position="170"/>
    </location>
</feature>
<comment type="subunit">
    <text evidence="12">Forms a cyclic heterotetrameric complex composed of two molecules of XerC and two molecules of XerD.</text>
</comment>
<evidence type="ECO:0000256" key="1">
    <source>
        <dbReference type="ARBA" id="ARBA00004496"/>
    </source>
</evidence>
<dbReference type="NCBIfam" id="TIGR02225">
    <property type="entry name" value="recomb_XerD"/>
    <property type="match status" value="1"/>
</dbReference>
<gene>
    <name evidence="12" type="primary">xerD</name>
    <name evidence="15" type="ORF">AXX12_05170</name>
</gene>
<keyword evidence="10 12" id="KW-0233">DNA recombination</keyword>
<name>A0A154BUM4_ANASB</name>
<feature type="active site" evidence="12">
    <location>
        <position position="146"/>
    </location>
</feature>
<reference evidence="15 16" key="1">
    <citation type="submission" date="2016-02" db="EMBL/GenBank/DDBJ databases">
        <title>Anaerosporomusa subterraneum gen. nov., sp. nov., a spore-forming obligate anaerobe isolated from saprolite.</title>
        <authorList>
            <person name="Choi J.K."/>
            <person name="Shah M."/>
            <person name="Yee N."/>
        </authorList>
    </citation>
    <scope>NUCLEOTIDE SEQUENCE [LARGE SCALE GENOMIC DNA]</scope>
    <source>
        <strain evidence="15 16">RU4</strain>
    </source>
</reference>
<evidence type="ECO:0000256" key="2">
    <source>
        <dbReference type="ARBA" id="ARBA00006657"/>
    </source>
</evidence>
<evidence type="ECO:0000256" key="11">
    <source>
        <dbReference type="ARBA" id="ARBA00023306"/>
    </source>
</evidence>
<dbReference type="PANTHER" id="PTHR30349">
    <property type="entry name" value="PHAGE INTEGRASE-RELATED"/>
    <property type="match status" value="1"/>
</dbReference>
<dbReference type="STRING" id="1794912.AXX12_05170"/>
<dbReference type="PROSITE" id="PS51900">
    <property type="entry name" value="CB"/>
    <property type="match status" value="1"/>
</dbReference>
<dbReference type="HAMAP" id="MF_01808">
    <property type="entry name" value="Recomb_XerC_XerD"/>
    <property type="match status" value="1"/>
</dbReference>
<dbReference type="Gene3D" id="1.10.443.10">
    <property type="entry name" value="Intergrase catalytic core"/>
    <property type="match status" value="1"/>
</dbReference>
<dbReference type="InterPro" id="IPR050090">
    <property type="entry name" value="Tyrosine_recombinase_XerCD"/>
</dbReference>
<dbReference type="InterPro" id="IPR023009">
    <property type="entry name" value="Tyrosine_recombinase_XerC/XerD"/>
</dbReference>
<protein>
    <recommendedName>
        <fullName evidence="4 12">Tyrosine recombinase XerD</fullName>
    </recommendedName>
</protein>
<comment type="caution">
    <text evidence="15">The sequence shown here is derived from an EMBL/GenBank/DDBJ whole genome shotgun (WGS) entry which is preliminary data.</text>
</comment>
<evidence type="ECO:0000313" key="16">
    <source>
        <dbReference type="Proteomes" id="UP000076268"/>
    </source>
</evidence>
<dbReference type="AlphaFoldDB" id="A0A154BUM4"/>
<organism evidence="15 16">
    <name type="scientific">Anaerosporomusa subterranea</name>
    <dbReference type="NCBI Taxonomy" id="1794912"/>
    <lineage>
        <taxon>Bacteria</taxon>
        <taxon>Bacillati</taxon>
        <taxon>Bacillota</taxon>
        <taxon>Negativicutes</taxon>
        <taxon>Acetonemataceae</taxon>
        <taxon>Anaerosporomusa</taxon>
    </lineage>
</organism>
<dbReference type="InterPro" id="IPR011932">
    <property type="entry name" value="Recomb_XerD"/>
</dbReference>
<comment type="similarity">
    <text evidence="3 12">Belongs to the 'phage' integrase family. XerD subfamily.</text>
</comment>
<dbReference type="SUPFAM" id="SSF56349">
    <property type="entry name" value="DNA breaking-rejoining enzymes"/>
    <property type="match status" value="1"/>
</dbReference>
<dbReference type="InterPro" id="IPR010998">
    <property type="entry name" value="Integrase_recombinase_N"/>
</dbReference>
<dbReference type="PANTHER" id="PTHR30349:SF81">
    <property type="entry name" value="TYROSINE RECOMBINASE XERC"/>
    <property type="match status" value="1"/>
</dbReference>
<evidence type="ECO:0000259" key="14">
    <source>
        <dbReference type="PROSITE" id="PS51900"/>
    </source>
</evidence>
<keyword evidence="11 12" id="KW-0131">Cell cycle</keyword>
<comment type="function">
    <text evidence="12">Site-specific tyrosine recombinase, which acts by catalyzing the cutting and rejoining of the recombining DNA molecules. The XerC-XerD complex is essential to convert dimers of the bacterial chromosome into monomers to permit their segregation at cell division. It also contributes to the segregational stability of plasmids.</text>
</comment>
<feature type="active site" evidence="12">
    <location>
        <position position="241"/>
    </location>
</feature>
<feature type="domain" description="Tyr recombinase" evidence="13">
    <location>
        <begin position="106"/>
        <end position="289"/>
    </location>
</feature>
<sequence>MESFVSEFINYLAVERGLAQNTLESYGRDLRQFQAYLQESKIDFMKDLNRSTILTYLNNLQTNGKAVSTISRNLAAIKSFYQYLVRERYLEKDPAAHLESPKLEKKLPKVLSVHEVEELLKQPNALLPAGLRDKAMLELLYATGIRVSELISLNISDVNLDMGYIKCYGKGSKERIVPLGSIAAKCVQDYLGKGRTKLVRTYEEAALFINHHGNRLTRQGFWKIIKKYAQEACIVKEITPHTLRHSFATHLLENGADLRSVQEMLGHADISTTQIYTHVTRNHLKEVYDKTHPRA</sequence>
<evidence type="ECO:0000256" key="4">
    <source>
        <dbReference type="ARBA" id="ARBA00015810"/>
    </source>
</evidence>
<evidence type="ECO:0000256" key="9">
    <source>
        <dbReference type="ARBA" id="ARBA00023125"/>
    </source>
</evidence>
<dbReference type="NCBIfam" id="NF001399">
    <property type="entry name" value="PRK00283.1"/>
    <property type="match status" value="1"/>
</dbReference>
<keyword evidence="6 12" id="KW-0132">Cell division</keyword>
<feature type="active site" evidence="12">
    <location>
        <position position="267"/>
    </location>
</feature>
<dbReference type="GO" id="GO:0007059">
    <property type="term" value="P:chromosome segregation"/>
    <property type="evidence" value="ECO:0007669"/>
    <property type="project" value="UniProtKB-UniRule"/>
</dbReference>
<dbReference type="GO" id="GO:0006313">
    <property type="term" value="P:DNA transposition"/>
    <property type="evidence" value="ECO:0007669"/>
    <property type="project" value="UniProtKB-UniRule"/>
</dbReference>
<dbReference type="InterPro" id="IPR013762">
    <property type="entry name" value="Integrase-like_cat_sf"/>
</dbReference>
<keyword evidence="5 12" id="KW-0963">Cytoplasm</keyword>
<accession>A0A154BUM4</accession>
<feature type="active site" description="O-(3'-phospho-DNA)-tyrosine intermediate" evidence="12">
    <location>
        <position position="276"/>
    </location>
</feature>
<evidence type="ECO:0000256" key="10">
    <source>
        <dbReference type="ARBA" id="ARBA00023172"/>
    </source>
</evidence>
<comment type="subcellular location">
    <subcellularLocation>
        <location evidence="1 12">Cytoplasm</location>
    </subcellularLocation>
</comment>
<dbReference type="InterPro" id="IPR011010">
    <property type="entry name" value="DNA_brk_join_enz"/>
</dbReference>
<dbReference type="Pfam" id="PF02899">
    <property type="entry name" value="Phage_int_SAM_1"/>
    <property type="match status" value="1"/>
</dbReference>
<comment type="similarity">
    <text evidence="2">Belongs to the 'phage' integrase family. XerC subfamily.</text>
</comment>